<organism evidence="1">
    <name type="scientific">Spiroplasma citri</name>
    <dbReference type="NCBI Taxonomy" id="2133"/>
    <lineage>
        <taxon>Bacteria</taxon>
        <taxon>Bacillati</taxon>
        <taxon>Mycoplasmatota</taxon>
        <taxon>Mollicutes</taxon>
        <taxon>Entomoplasmatales</taxon>
        <taxon>Spiroplasmataceae</taxon>
        <taxon>Spiroplasma</taxon>
    </lineage>
</organism>
<sequence length="103" mass="11753">MDMKFKTTKEYKMKTLHEMIKDLTGITVEFWKINEYLASEALYLFCTNLESANLIGAGLQDADLKYANLYRANLKGADLSGAVLKDIKITKKQLEQLTVIEDK</sequence>
<dbReference type="InterPro" id="IPR001646">
    <property type="entry name" value="5peptide_repeat"/>
</dbReference>
<reference evidence="1" key="1">
    <citation type="journal article" date="2010" name="Appl. Environ. Microbiol.">
        <title>Partial chromosome sequence of Spiroplasma citri reveals extensive viral invasion and important gene decay.</title>
        <authorList>
            <person name="Carle P."/>
            <person name="Saillard C."/>
            <person name="Carrere N."/>
            <person name="Carrere S."/>
            <person name="Duret S."/>
            <person name="Eveillard S."/>
            <person name="Gaurivaud P."/>
            <person name="Gourgues G."/>
            <person name="Gouzy J."/>
            <person name="Salar P."/>
            <person name="Verdin E."/>
            <person name="Breton M."/>
            <person name="Blanchard A."/>
            <person name="Laigret F."/>
            <person name="Bove J.M."/>
            <person name="Renaudin J."/>
            <person name="Foissac X."/>
        </authorList>
    </citation>
    <scope>NUCLEOTIDE SEQUENCE</scope>
    <source>
        <strain evidence="1">GII3-3X</strain>
    </source>
</reference>
<dbReference type="EMBL" id="AM285323">
    <property type="protein sequence ID" value="CAK99890.1"/>
    <property type="molecule type" value="Genomic_DNA"/>
</dbReference>
<gene>
    <name evidence="1" type="ORF">SPICINP02_010</name>
</gene>
<proteinExistence type="predicted"/>
<name>Q14KU0_SPICI</name>
<dbReference type="SUPFAM" id="SSF141571">
    <property type="entry name" value="Pentapeptide repeat-like"/>
    <property type="match status" value="1"/>
</dbReference>
<protein>
    <submittedName>
        <fullName evidence="1">Hypothetical pentapeptide repeat protein</fullName>
    </submittedName>
</protein>
<dbReference type="Pfam" id="PF00805">
    <property type="entry name" value="Pentapeptide"/>
    <property type="match status" value="1"/>
</dbReference>
<dbReference type="AlphaFoldDB" id="Q14KU0"/>
<accession>Q14KU0</accession>
<dbReference type="Gene3D" id="2.160.20.80">
    <property type="entry name" value="E3 ubiquitin-protein ligase SopA"/>
    <property type="match status" value="1"/>
</dbReference>
<evidence type="ECO:0000313" key="1">
    <source>
        <dbReference type="EMBL" id="CAK99890.1"/>
    </source>
</evidence>